<dbReference type="InterPro" id="IPR024079">
    <property type="entry name" value="MetalloPept_cat_dom_sf"/>
</dbReference>
<dbReference type="AlphaFoldDB" id="A0A8K0RP53"/>
<organism evidence="1 2">
    <name type="scientific">Fusarium tricinctum</name>
    <dbReference type="NCBI Taxonomy" id="61284"/>
    <lineage>
        <taxon>Eukaryota</taxon>
        <taxon>Fungi</taxon>
        <taxon>Dikarya</taxon>
        <taxon>Ascomycota</taxon>
        <taxon>Pezizomycotina</taxon>
        <taxon>Sordariomycetes</taxon>
        <taxon>Hypocreomycetidae</taxon>
        <taxon>Hypocreales</taxon>
        <taxon>Nectriaceae</taxon>
        <taxon>Fusarium</taxon>
        <taxon>Fusarium tricinctum species complex</taxon>
    </lineage>
</organism>
<name>A0A8K0RP53_9HYPO</name>
<dbReference type="Proteomes" id="UP000813427">
    <property type="component" value="Unassembled WGS sequence"/>
</dbReference>
<reference evidence="1" key="1">
    <citation type="journal article" date="2021" name="Nat. Commun.">
        <title>Genetic determinants of endophytism in the Arabidopsis root mycobiome.</title>
        <authorList>
            <person name="Mesny F."/>
            <person name="Miyauchi S."/>
            <person name="Thiergart T."/>
            <person name="Pickel B."/>
            <person name="Atanasova L."/>
            <person name="Karlsson M."/>
            <person name="Huettel B."/>
            <person name="Barry K.W."/>
            <person name="Haridas S."/>
            <person name="Chen C."/>
            <person name="Bauer D."/>
            <person name="Andreopoulos W."/>
            <person name="Pangilinan J."/>
            <person name="LaButti K."/>
            <person name="Riley R."/>
            <person name="Lipzen A."/>
            <person name="Clum A."/>
            <person name="Drula E."/>
            <person name="Henrissat B."/>
            <person name="Kohler A."/>
            <person name="Grigoriev I.V."/>
            <person name="Martin F.M."/>
            <person name="Hacquard S."/>
        </authorList>
    </citation>
    <scope>NUCLEOTIDE SEQUENCE</scope>
    <source>
        <strain evidence="1">MPI-SDFR-AT-0068</strain>
    </source>
</reference>
<dbReference type="OrthoDB" id="4259138at2759"/>
<sequence length="296" mass="33359">GGCNYVGESTVNDFLGDSITLAKAGLQLCQDYRAQKDEAKRLADALFKVNMRGGSIDKVEEIYGGVLDFLQGNRKLDDGEPYLFCHSTWLELQTMSDNYRDEDGDLVYETDKNGVERPLKINQVPHMNIMKFTAGNSQSPYYSLKHHYYIFDGTYPQKQIGYCSAPDALAATQDHTTPKTLTICPRAWENPNRLRAQILLPVPKGQVTKRQSLHDITPGATTLFHELFHLVWGNEATTPNSGEKYGWSDMRRLNAPNLLRNPETFAWAAVAYDITMNDQSEGGHRTEFYSGYATRG</sequence>
<dbReference type="GO" id="GO:0008237">
    <property type="term" value="F:metallopeptidase activity"/>
    <property type="evidence" value="ECO:0007669"/>
    <property type="project" value="InterPro"/>
</dbReference>
<accession>A0A8K0RP53</accession>
<keyword evidence="2" id="KW-1185">Reference proteome</keyword>
<comment type="caution">
    <text evidence="1">The sequence shown here is derived from an EMBL/GenBank/DDBJ whole genome shotgun (WGS) entry which is preliminary data.</text>
</comment>
<evidence type="ECO:0000313" key="2">
    <source>
        <dbReference type="Proteomes" id="UP000813427"/>
    </source>
</evidence>
<dbReference type="Gene3D" id="3.40.390.10">
    <property type="entry name" value="Collagenase (Catalytic Domain)"/>
    <property type="match status" value="1"/>
</dbReference>
<proteinExistence type="predicted"/>
<dbReference type="EMBL" id="JAGPXF010000007">
    <property type="protein sequence ID" value="KAH7235304.1"/>
    <property type="molecule type" value="Genomic_DNA"/>
</dbReference>
<evidence type="ECO:0000313" key="1">
    <source>
        <dbReference type="EMBL" id="KAH7235304.1"/>
    </source>
</evidence>
<protein>
    <recommendedName>
        <fullName evidence="3">Lysine-specific metallo-endopeptidase domain-containing protein</fullName>
    </recommendedName>
</protein>
<gene>
    <name evidence="1" type="ORF">BKA59DRAFT_532490</name>
</gene>
<feature type="non-terminal residue" evidence="1">
    <location>
        <position position="1"/>
    </location>
</feature>
<evidence type="ECO:0008006" key="3">
    <source>
        <dbReference type="Google" id="ProtNLM"/>
    </source>
</evidence>